<name>A0A9W7E1S4_9STRA</name>
<accession>A0A9W7E1S4</accession>
<keyword evidence="1" id="KW-0472">Membrane</keyword>
<sequence length="204" mass="22842">MLNAALSQLLQPIFRTFDTILLILALLINLPIILFTLIRNPKLPSNFLLLFNTLQPLPLGSKIFTYLISLVAPYSGSLNATCLTLTSKSCTVECKETSYLKNPFNSMHACALTNLCELVTGLAMLSYFQSHPKRVRGIVTRISTTYKKKARGKITAYSMLWEEVEEDCVRVAKAVLKDEIGEVVAEGEIEWNIKVEERGGKKKN</sequence>
<dbReference type="InterPro" id="IPR029069">
    <property type="entry name" value="HotDog_dom_sf"/>
</dbReference>
<dbReference type="Proteomes" id="UP001165122">
    <property type="component" value="Unassembled WGS sequence"/>
</dbReference>
<dbReference type="InterPro" id="IPR027961">
    <property type="entry name" value="DUF4442"/>
</dbReference>
<dbReference type="Gene3D" id="3.10.129.10">
    <property type="entry name" value="Hotdog Thioesterase"/>
    <property type="match status" value="1"/>
</dbReference>
<dbReference type="OrthoDB" id="10255641at2759"/>
<keyword evidence="3" id="KW-1185">Reference proteome</keyword>
<proteinExistence type="predicted"/>
<keyword evidence="1" id="KW-1133">Transmembrane helix</keyword>
<dbReference type="EMBL" id="BRXW01000483">
    <property type="protein sequence ID" value="GMH58978.1"/>
    <property type="molecule type" value="Genomic_DNA"/>
</dbReference>
<evidence type="ECO:0008006" key="4">
    <source>
        <dbReference type="Google" id="ProtNLM"/>
    </source>
</evidence>
<dbReference type="Pfam" id="PF14539">
    <property type="entry name" value="DUF4442"/>
    <property type="match status" value="1"/>
</dbReference>
<evidence type="ECO:0000256" key="1">
    <source>
        <dbReference type="SAM" id="Phobius"/>
    </source>
</evidence>
<reference evidence="3" key="1">
    <citation type="journal article" date="2023" name="Commun. Biol.">
        <title>Genome analysis of Parmales, the sister group of diatoms, reveals the evolutionary specialization of diatoms from phago-mixotrophs to photoautotrophs.</title>
        <authorList>
            <person name="Ban H."/>
            <person name="Sato S."/>
            <person name="Yoshikawa S."/>
            <person name="Yamada K."/>
            <person name="Nakamura Y."/>
            <person name="Ichinomiya M."/>
            <person name="Sato N."/>
            <person name="Blanc-Mathieu R."/>
            <person name="Endo H."/>
            <person name="Kuwata A."/>
            <person name="Ogata H."/>
        </authorList>
    </citation>
    <scope>NUCLEOTIDE SEQUENCE [LARGE SCALE GENOMIC DNA]</scope>
    <source>
        <strain evidence="3">NIES 3700</strain>
    </source>
</reference>
<keyword evidence="1" id="KW-0812">Transmembrane</keyword>
<dbReference type="AlphaFoldDB" id="A0A9W7E1S4"/>
<gene>
    <name evidence="2" type="ORF">TrLO_g803</name>
</gene>
<protein>
    <recommendedName>
        <fullName evidence="4">Thioesterase domain-containing protein</fullName>
    </recommendedName>
</protein>
<organism evidence="2 3">
    <name type="scientific">Triparma laevis f. longispina</name>
    <dbReference type="NCBI Taxonomy" id="1714387"/>
    <lineage>
        <taxon>Eukaryota</taxon>
        <taxon>Sar</taxon>
        <taxon>Stramenopiles</taxon>
        <taxon>Ochrophyta</taxon>
        <taxon>Bolidophyceae</taxon>
        <taxon>Parmales</taxon>
        <taxon>Triparmaceae</taxon>
        <taxon>Triparma</taxon>
    </lineage>
</organism>
<evidence type="ECO:0000313" key="3">
    <source>
        <dbReference type="Proteomes" id="UP001165122"/>
    </source>
</evidence>
<evidence type="ECO:0000313" key="2">
    <source>
        <dbReference type="EMBL" id="GMH58978.1"/>
    </source>
</evidence>
<feature type="transmembrane region" description="Helical" evidence="1">
    <location>
        <begin position="20"/>
        <end position="38"/>
    </location>
</feature>
<comment type="caution">
    <text evidence="2">The sequence shown here is derived from an EMBL/GenBank/DDBJ whole genome shotgun (WGS) entry which is preliminary data.</text>
</comment>
<dbReference type="SUPFAM" id="SSF54637">
    <property type="entry name" value="Thioesterase/thiol ester dehydrase-isomerase"/>
    <property type="match status" value="1"/>
</dbReference>